<dbReference type="AlphaFoldDB" id="A0A163D844"/>
<dbReference type="InParanoid" id="A0A163D844"/>
<dbReference type="InterPro" id="IPR045254">
    <property type="entry name" value="Nit1/2_C-N_Hydrolase"/>
</dbReference>
<dbReference type="RefSeq" id="XP_018287500.1">
    <property type="nucleotide sequence ID" value="XM_018432243.1"/>
</dbReference>
<evidence type="ECO:0000313" key="3">
    <source>
        <dbReference type="EMBL" id="OAD69460.1"/>
    </source>
</evidence>
<proteinExistence type="predicted"/>
<name>A0A163D844_PHYB8</name>
<dbReference type="VEuPathDB" id="FungiDB:PHYBLDRAFT_149247"/>
<dbReference type="STRING" id="763407.A0A163D844"/>
<dbReference type="InterPro" id="IPR003010">
    <property type="entry name" value="C-N_Hydrolase"/>
</dbReference>
<evidence type="ECO:0000313" key="4">
    <source>
        <dbReference type="Proteomes" id="UP000077315"/>
    </source>
</evidence>
<organism evidence="3 4">
    <name type="scientific">Phycomyces blakesleeanus (strain ATCC 8743b / DSM 1359 / FGSC 10004 / NBRC 33097 / NRRL 1555)</name>
    <dbReference type="NCBI Taxonomy" id="763407"/>
    <lineage>
        <taxon>Eukaryota</taxon>
        <taxon>Fungi</taxon>
        <taxon>Fungi incertae sedis</taxon>
        <taxon>Mucoromycota</taxon>
        <taxon>Mucoromycotina</taxon>
        <taxon>Mucoromycetes</taxon>
        <taxon>Mucorales</taxon>
        <taxon>Phycomycetaceae</taxon>
        <taxon>Phycomyces</taxon>
    </lineage>
</organism>
<dbReference type="Gene3D" id="3.60.110.10">
    <property type="entry name" value="Carbon-nitrogen hydrolase"/>
    <property type="match status" value="1"/>
</dbReference>
<dbReference type="EMBL" id="KV440991">
    <property type="protein sequence ID" value="OAD69460.1"/>
    <property type="molecule type" value="Genomic_DNA"/>
</dbReference>
<dbReference type="SUPFAM" id="SSF56317">
    <property type="entry name" value="Carbon-nitrogen hydrolase"/>
    <property type="match status" value="1"/>
</dbReference>
<dbReference type="Proteomes" id="UP000077315">
    <property type="component" value="Unassembled WGS sequence"/>
</dbReference>
<protein>
    <recommendedName>
        <fullName evidence="2">CN hydrolase domain-containing protein</fullName>
    </recommendedName>
</protein>
<dbReference type="PANTHER" id="PTHR23088">
    <property type="entry name" value="NITRILASE-RELATED"/>
    <property type="match status" value="1"/>
</dbReference>
<keyword evidence="1" id="KW-0378">Hydrolase</keyword>
<dbReference type="PANTHER" id="PTHR23088:SF27">
    <property type="entry name" value="DEAMINATED GLUTATHIONE AMIDASE"/>
    <property type="match status" value="1"/>
</dbReference>
<evidence type="ECO:0000259" key="2">
    <source>
        <dbReference type="PROSITE" id="PS50263"/>
    </source>
</evidence>
<dbReference type="Pfam" id="PF00795">
    <property type="entry name" value="CN_hydrolase"/>
    <property type="match status" value="1"/>
</dbReference>
<keyword evidence="4" id="KW-1185">Reference proteome</keyword>
<dbReference type="PROSITE" id="PS50263">
    <property type="entry name" value="CN_HYDROLASE"/>
    <property type="match status" value="1"/>
</dbReference>
<feature type="domain" description="CN hydrolase" evidence="2">
    <location>
        <begin position="1"/>
        <end position="251"/>
    </location>
</feature>
<gene>
    <name evidence="3" type="ORF">PHYBLDRAFT_149247</name>
</gene>
<dbReference type="OrthoDB" id="10250282at2759"/>
<dbReference type="CDD" id="cd07572">
    <property type="entry name" value="nit"/>
    <property type="match status" value="1"/>
</dbReference>
<dbReference type="GO" id="GO:0016811">
    <property type="term" value="F:hydrolase activity, acting on carbon-nitrogen (but not peptide) bonds, in linear amides"/>
    <property type="evidence" value="ECO:0007669"/>
    <property type="project" value="InterPro"/>
</dbReference>
<dbReference type="GeneID" id="28993149"/>
<reference evidence="4" key="1">
    <citation type="submission" date="2015-06" db="EMBL/GenBank/DDBJ databases">
        <title>Expansion of signal transduction pathways in fungi by whole-genome duplication.</title>
        <authorList>
            <consortium name="DOE Joint Genome Institute"/>
            <person name="Corrochano L.M."/>
            <person name="Kuo A."/>
            <person name="Marcet-Houben M."/>
            <person name="Polaino S."/>
            <person name="Salamov A."/>
            <person name="Villalobos J.M."/>
            <person name="Alvarez M.I."/>
            <person name="Avalos J."/>
            <person name="Benito E.P."/>
            <person name="Benoit I."/>
            <person name="Burger G."/>
            <person name="Camino L.P."/>
            <person name="Canovas D."/>
            <person name="Cerda-Olmedo E."/>
            <person name="Cheng J.-F."/>
            <person name="Dominguez A."/>
            <person name="Elias M."/>
            <person name="Eslava A.P."/>
            <person name="Glaser F."/>
            <person name="Grimwood J."/>
            <person name="Gutierrez G."/>
            <person name="Heitman J."/>
            <person name="Henrissat B."/>
            <person name="Iturriaga E.A."/>
            <person name="Lang B.F."/>
            <person name="Lavin J.L."/>
            <person name="Lee S."/>
            <person name="Li W."/>
            <person name="Lindquist E."/>
            <person name="Lopez-Garcia S."/>
            <person name="Luque E.M."/>
            <person name="Marcos A.T."/>
            <person name="Martin J."/>
            <person name="McCluskey K."/>
            <person name="Medina H.R."/>
            <person name="Miralles-Duran A."/>
            <person name="Miyazaki A."/>
            <person name="Munoz-Torres E."/>
            <person name="Oguiza J.A."/>
            <person name="Ohm R."/>
            <person name="Olmedo M."/>
            <person name="Orejas M."/>
            <person name="Ortiz-Castellanos L."/>
            <person name="Pisabarro A.G."/>
            <person name="Rodriguez-Romero J."/>
            <person name="Ruiz-Herrera J."/>
            <person name="Ruiz-Vazquez R."/>
            <person name="Sanz C."/>
            <person name="Schackwitz W."/>
            <person name="Schmutz J."/>
            <person name="Shahriari M."/>
            <person name="Shelest E."/>
            <person name="Silva-Franco F."/>
            <person name="Soanes D."/>
            <person name="Syed K."/>
            <person name="Tagua V.G."/>
            <person name="Talbot N.J."/>
            <person name="Thon M."/>
            <person name="De vries R.P."/>
            <person name="Wiebenga A."/>
            <person name="Yadav J.S."/>
            <person name="Braun E.L."/>
            <person name="Baker S."/>
            <person name="Garre V."/>
            <person name="Horwitz B."/>
            <person name="Torres-Martinez S."/>
            <person name="Idnurm A."/>
            <person name="Herrera-Estrella A."/>
            <person name="Gabaldon T."/>
            <person name="Grigoriev I.V."/>
        </authorList>
    </citation>
    <scope>NUCLEOTIDE SEQUENCE [LARGE SCALE GENOMIC DNA]</scope>
    <source>
        <strain evidence="4">NRRL 1555(-)</strain>
    </source>
</reference>
<evidence type="ECO:0000256" key="1">
    <source>
        <dbReference type="ARBA" id="ARBA00022801"/>
    </source>
</evidence>
<accession>A0A163D844</accession>
<dbReference type="FunCoup" id="A0A163D844">
    <property type="interactions" value="82"/>
</dbReference>
<sequence length="275" mass="30186">MLAAVGQFCATSSVALNRQICNGLASKAALLGAKMLFLPEASDFISESKEQTFSLTTNLTDSVFLGDMKQAAKQNNIWVSVGVHEKAKSPNQIYNTHVIIDALGEIVAEYRKIHLFDVDIKNGPRLMESETTLKGPSLGKVVPSPLGKIGLQTCYDLRFAEQSIAQRQRGAEILTFPSAFTIKTGEAHWEILLRARAIETQTFVIAAAQVGQHNPKRASYGHAMIVDPWGTVLAQCENSGEPSLAIAPIDLTFQQTLRVQMPVMEHRRHDIYPAL</sequence>
<dbReference type="InterPro" id="IPR036526">
    <property type="entry name" value="C-N_Hydrolase_sf"/>
</dbReference>